<accession>A0A0F9KWT8</accession>
<feature type="non-terminal residue" evidence="1">
    <location>
        <position position="587"/>
    </location>
</feature>
<name>A0A0F9KWT8_9ZZZZ</name>
<protein>
    <submittedName>
        <fullName evidence="1">Uncharacterized protein</fullName>
    </submittedName>
</protein>
<gene>
    <name evidence="1" type="ORF">LCGC14_1652070</name>
</gene>
<reference evidence="1" key="1">
    <citation type="journal article" date="2015" name="Nature">
        <title>Complex archaea that bridge the gap between prokaryotes and eukaryotes.</title>
        <authorList>
            <person name="Spang A."/>
            <person name="Saw J.H."/>
            <person name="Jorgensen S.L."/>
            <person name="Zaremba-Niedzwiedzka K."/>
            <person name="Martijn J."/>
            <person name="Lind A.E."/>
            <person name="van Eijk R."/>
            <person name="Schleper C."/>
            <person name="Guy L."/>
            <person name="Ettema T.J."/>
        </authorList>
    </citation>
    <scope>NUCLEOTIDE SEQUENCE</scope>
</reference>
<organism evidence="1">
    <name type="scientific">marine sediment metagenome</name>
    <dbReference type="NCBI Taxonomy" id="412755"/>
    <lineage>
        <taxon>unclassified sequences</taxon>
        <taxon>metagenomes</taxon>
        <taxon>ecological metagenomes</taxon>
    </lineage>
</organism>
<proteinExistence type="predicted"/>
<evidence type="ECO:0000313" key="1">
    <source>
        <dbReference type="EMBL" id="KKM19790.1"/>
    </source>
</evidence>
<dbReference type="AlphaFoldDB" id="A0A0F9KWT8"/>
<sequence length="587" mass="67542">MPKLSFNPLAAPEVWTIANRDVSIAVEKKTGFIRSLLFKKAKVDLFAQLRGGIPGYVGGIRVYDELDGQWYSDMTGRFRLSRARKSGDKVTFTKQFAGAPFTVKVMLSLESDALRWQVEAAKKNSRVADRSLRVYFQMPLIAGWDCWAPCQGGQEFAFDGMTDFSYMYLQTSWVSDNDIILPMFSHYSKGLDVGYSMLEPIDAKVPAAKFQFANGERCFNWGGGGGGFTRKPEEVPYLEAVNYCIGLVGERKMKTEVMLMFHRGGWRPGVGKVFKRWNEYFVPPNPKLYDYEGVFTCSSVELDFDAAAKAHVRTFEVHDHFEHYSAYRNDKPKWLKNSVKESLWHAFGGTKRTGKQTGKNAWEILEWIDSHTDREIAEAVVANVRGDRLSGLGRDVDKWTDKQVDEFLYRTPARIRKRLAAARRKGIQPFWYFNYTDGFRPVVEKRWPDAISRYEDGSYIPSGWQMCHNLNADPKYSFGKYLIRCARKIVEEYPQIRGFFLDCFRHYEVEFGHDDGVTVVNNKPAYSINFSYDAIEATVKKILHARGMCTFANKPQTIRSMRWCDGMMLEGNGDQYEEKYFWSALAK</sequence>
<dbReference type="EMBL" id="LAZR01013909">
    <property type="protein sequence ID" value="KKM19790.1"/>
    <property type="molecule type" value="Genomic_DNA"/>
</dbReference>
<comment type="caution">
    <text evidence="1">The sequence shown here is derived from an EMBL/GenBank/DDBJ whole genome shotgun (WGS) entry which is preliminary data.</text>
</comment>